<name>A0A6N8I2G5_9FIRM</name>
<dbReference type="EMBL" id="CP060286">
    <property type="protein sequence ID" value="QNK42042.1"/>
    <property type="molecule type" value="Genomic_DNA"/>
</dbReference>
<accession>A0A7G8TEK1</accession>
<dbReference type="OrthoDB" id="2066598at2"/>
<dbReference type="Pfam" id="PF10916">
    <property type="entry name" value="DUF2712"/>
    <property type="match status" value="1"/>
</dbReference>
<feature type="chain" id="PRO_5036390387" description="Bacteriocin" evidence="1">
    <location>
        <begin position="35"/>
        <end position="146"/>
    </location>
</feature>
<dbReference type="KEGG" id="cfem:HCR03_07390"/>
<dbReference type="InterPro" id="IPR020208">
    <property type="entry name" value="DUF2712"/>
</dbReference>
<evidence type="ECO:0000256" key="1">
    <source>
        <dbReference type="SAM" id="SignalP"/>
    </source>
</evidence>
<keyword evidence="1" id="KW-0732">Signal</keyword>
<dbReference type="RefSeq" id="WP_139104124.1">
    <property type="nucleotide sequence ID" value="NZ_CP060286.1"/>
</dbReference>
<dbReference type="Proteomes" id="UP000515909">
    <property type="component" value="Chromosome"/>
</dbReference>
<organism evidence="2 4">
    <name type="scientific">Caproicibacter fermentans</name>
    <dbReference type="NCBI Taxonomy" id="2576756"/>
    <lineage>
        <taxon>Bacteria</taxon>
        <taxon>Bacillati</taxon>
        <taxon>Bacillota</taxon>
        <taxon>Clostridia</taxon>
        <taxon>Eubacteriales</taxon>
        <taxon>Acutalibacteraceae</taxon>
        <taxon>Caproicibacter</taxon>
    </lineage>
</organism>
<reference evidence="2 4" key="1">
    <citation type="submission" date="2019-09" db="EMBL/GenBank/DDBJ databases">
        <title>Genome sequence of Clostridium sp. EA1.</title>
        <authorList>
            <person name="Poehlein A."/>
            <person name="Bengelsdorf F.R."/>
            <person name="Daniel R."/>
        </authorList>
    </citation>
    <scope>NUCLEOTIDE SEQUENCE [LARGE SCALE GENOMIC DNA]</scope>
    <source>
        <strain evidence="2 4">EA1</strain>
    </source>
</reference>
<dbReference type="AlphaFoldDB" id="A0A6N8I2G5"/>
<evidence type="ECO:0000313" key="2">
    <source>
        <dbReference type="EMBL" id="MVB12316.1"/>
    </source>
</evidence>
<accession>A0A6N8I2G5</accession>
<evidence type="ECO:0008006" key="6">
    <source>
        <dbReference type="Google" id="ProtNLM"/>
    </source>
</evidence>
<evidence type="ECO:0000313" key="3">
    <source>
        <dbReference type="EMBL" id="QNK42042.1"/>
    </source>
</evidence>
<protein>
    <recommendedName>
        <fullName evidence="6">Bacteriocin</fullName>
    </recommendedName>
</protein>
<evidence type="ECO:0000313" key="4">
    <source>
        <dbReference type="Proteomes" id="UP000469440"/>
    </source>
</evidence>
<evidence type="ECO:0000313" key="5">
    <source>
        <dbReference type="Proteomes" id="UP000515909"/>
    </source>
</evidence>
<feature type="signal peptide" evidence="1">
    <location>
        <begin position="1"/>
        <end position="34"/>
    </location>
</feature>
<reference evidence="3 5" key="2">
    <citation type="submission" date="2020-08" db="EMBL/GenBank/DDBJ databases">
        <title>The isolate Caproiciproducens sp. 7D4C2 produces n-caproate at mildly acidic conditions from hexoses: genome and rBOX comparison with related strains and chain-elongating bacteria.</title>
        <authorList>
            <person name="Esquivel-Elizondo S."/>
            <person name="Bagci C."/>
            <person name="Temovska M."/>
            <person name="Jeon B.S."/>
            <person name="Bessarab I."/>
            <person name="Williams R.B.H."/>
            <person name="Huson D.H."/>
            <person name="Angenent L.T."/>
        </authorList>
    </citation>
    <scope>NUCLEOTIDE SEQUENCE [LARGE SCALE GENOMIC DNA]</scope>
    <source>
        <strain evidence="3 5">7D4C2</strain>
    </source>
</reference>
<gene>
    <name evidence="2" type="ORF">CAFE_30490</name>
    <name evidence="3" type="ORF">HCR03_07390</name>
</gene>
<proteinExistence type="predicted"/>
<dbReference type="Proteomes" id="UP000469440">
    <property type="component" value="Unassembled WGS sequence"/>
</dbReference>
<sequence length="146" mass="16198">MEKLKLAKHAVAKSILCLMIVGSMAVSTGMSAFASGNYKDSRYATRYSGDGSDVVTPRRAKQDSTKSYIYNDKSDYYFSYVNVVGCNKTGNGEWCTDEYNTFVAKGKSKKIGNTVRKDGYDHARLAVNPGPQKEQYVSFLWSPDSI</sequence>
<dbReference type="EMBL" id="VWXL01000087">
    <property type="protein sequence ID" value="MVB12316.1"/>
    <property type="molecule type" value="Genomic_DNA"/>
</dbReference>
<keyword evidence="4" id="KW-1185">Reference proteome</keyword>